<dbReference type="Gramene" id="rna-AYBTSS11_LOCUS22000">
    <property type="protein sequence ID" value="CAJ1968970.1"/>
    <property type="gene ID" value="gene-AYBTSS11_LOCUS22000"/>
</dbReference>
<reference evidence="1" key="1">
    <citation type="submission" date="2023-10" db="EMBL/GenBank/DDBJ databases">
        <authorList>
            <person name="Domelevo Entfellner J.-B."/>
        </authorList>
    </citation>
    <scope>NUCLEOTIDE SEQUENCE</scope>
</reference>
<keyword evidence="2" id="KW-1185">Reference proteome</keyword>
<sequence>MKVCESGNVRRPCKIAMLVDILVPRTLPSSLFSLLSSPHGLRWYQPYTLRKKLDSSPLMPL</sequence>
<organism evidence="1 2">
    <name type="scientific">Sphenostylis stenocarpa</name>
    <dbReference type="NCBI Taxonomy" id="92480"/>
    <lineage>
        <taxon>Eukaryota</taxon>
        <taxon>Viridiplantae</taxon>
        <taxon>Streptophyta</taxon>
        <taxon>Embryophyta</taxon>
        <taxon>Tracheophyta</taxon>
        <taxon>Spermatophyta</taxon>
        <taxon>Magnoliopsida</taxon>
        <taxon>eudicotyledons</taxon>
        <taxon>Gunneridae</taxon>
        <taxon>Pentapetalae</taxon>
        <taxon>rosids</taxon>
        <taxon>fabids</taxon>
        <taxon>Fabales</taxon>
        <taxon>Fabaceae</taxon>
        <taxon>Papilionoideae</taxon>
        <taxon>50 kb inversion clade</taxon>
        <taxon>NPAAA clade</taxon>
        <taxon>indigoferoid/millettioid clade</taxon>
        <taxon>Phaseoleae</taxon>
        <taxon>Sphenostylis</taxon>
    </lineage>
</organism>
<proteinExistence type="predicted"/>
<protein>
    <submittedName>
        <fullName evidence="1">Uncharacterized protein</fullName>
    </submittedName>
</protein>
<evidence type="ECO:0000313" key="2">
    <source>
        <dbReference type="Proteomes" id="UP001189624"/>
    </source>
</evidence>
<name>A0AA86SWK4_9FABA</name>
<dbReference type="EMBL" id="OY731404">
    <property type="protein sequence ID" value="CAJ1968970.1"/>
    <property type="molecule type" value="Genomic_DNA"/>
</dbReference>
<gene>
    <name evidence="1" type="ORF">AYBTSS11_LOCUS22000</name>
</gene>
<evidence type="ECO:0000313" key="1">
    <source>
        <dbReference type="EMBL" id="CAJ1968970.1"/>
    </source>
</evidence>
<dbReference type="Proteomes" id="UP001189624">
    <property type="component" value="Chromosome 7"/>
</dbReference>
<dbReference type="AlphaFoldDB" id="A0AA86SWK4"/>
<accession>A0AA86SWK4</accession>
<feature type="non-terminal residue" evidence="1">
    <location>
        <position position="61"/>
    </location>
</feature>